<dbReference type="GO" id="GO:0005524">
    <property type="term" value="F:ATP binding"/>
    <property type="evidence" value="ECO:0007669"/>
    <property type="project" value="UniProtKB-KW"/>
</dbReference>
<feature type="transmembrane region" description="Helical" evidence="11">
    <location>
        <begin position="337"/>
        <end position="362"/>
    </location>
</feature>
<dbReference type="InterPro" id="IPR003439">
    <property type="entry name" value="ABC_transporter-like_ATP-bd"/>
</dbReference>
<evidence type="ECO:0000256" key="11">
    <source>
        <dbReference type="SAM" id="Phobius"/>
    </source>
</evidence>
<feature type="transmembrane region" description="Helical" evidence="11">
    <location>
        <begin position="209"/>
        <end position="229"/>
    </location>
</feature>
<feature type="compositionally biased region" description="Basic and acidic residues" evidence="10">
    <location>
        <begin position="239"/>
        <end position="249"/>
    </location>
</feature>
<feature type="transmembrane region" description="Helical" evidence="11">
    <location>
        <begin position="166"/>
        <end position="189"/>
    </location>
</feature>
<dbReference type="FunFam" id="1.20.1560.10:FF:000050">
    <property type="entry name" value="Vacuolar ABC heavy metal transporter (Hmt1)"/>
    <property type="match status" value="1"/>
</dbReference>
<comment type="similarity">
    <text evidence="9">Belongs to the ABC transporter superfamily. ABCB family. Heavy Metal importer (TC 3.A.1.210) subfamily.</text>
</comment>
<dbReference type="Proteomes" id="UP001172155">
    <property type="component" value="Unassembled WGS sequence"/>
</dbReference>
<dbReference type="CDD" id="cd03253">
    <property type="entry name" value="ABCC_ATM1_transporter"/>
    <property type="match status" value="1"/>
</dbReference>
<comment type="caution">
    <text evidence="14">The sequence shown here is derived from an EMBL/GenBank/DDBJ whole genome shotgun (WGS) entry which is preliminary data.</text>
</comment>
<dbReference type="InterPro" id="IPR027417">
    <property type="entry name" value="P-loop_NTPase"/>
</dbReference>
<feature type="transmembrane region" description="Helical" evidence="11">
    <location>
        <begin position="482"/>
        <end position="502"/>
    </location>
</feature>
<keyword evidence="15" id="KW-1185">Reference proteome</keyword>
<keyword evidence="8 11" id="KW-0472">Membrane</keyword>
<dbReference type="CDD" id="cd18583">
    <property type="entry name" value="ABC_6TM_HMT1"/>
    <property type="match status" value="1"/>
</dbReference>
<comment type="subcellular location">
    <subcellularLocation>
        <location evidence="1">Membrane</location>
        <topology evidence="1">Multi-pass membrane protein</topology>
    </subcellularLocation>
</comment>
<evidence type="ECO:0000256" key="4">
    <source>
        <dbReference type="ARBA" id="ARBA00022741"/>
    </source>
</evidence>
<dbReference type="InterPro" id="IPR017871">
    <property type="entry name" value="ABC_transporter-like_CS"/>
</dbReference>
<sequence length="1028" mass="113248">MDGLNFSGVAAPRSTVEVIYFRAQLLYPVVLLVAFIVSAGAHSILTARSEEELVVPVARGPGGKPLPVTKRKRDQSDDHRHVDFSGSSSGRRFFQYATACVILTFFANATAIALRALQARGAPGKVGDWWCGEERTVYVAGSAFLYVYVLITLFDWSHSPTVVHLIVWALGLVGEATILLSFALMVSGSQYVVGAHPPNSADQWDTIDFGIGAARLFLVALMVCIYVILTAKKHLKDRRPLDEESHRSSSGESRPLLSSNASATNYHTHTNGEVTSGQAASSAASDTTDASYQQQDESAAFYRPDKLPHKTWFEYCRGYSVFFPYLWPNSSPRLQGIVLLCFILVVIQRVVNILVPAMVGLVTDLIGESYGSGSAPWTQLGLLILFKLLQGPSGLLGSARAILWIPVSQHTYRALTTAAFEHVHSLSLDFHLGKRTGEVLSALNKGASINQFLEQMTFQVLPMLVDLFVAIVYFYVRFGPMYALIVSVITFYYLYLTIRMAATRADQRRDMVNADREEEAVKNDSITSYETVKYFNAEGFEFNRYREAIVNFQTAEAKVTWGINHMNMCQSMVFMCGMLVAILTCAFQVSQGTRKVGDFVELVTYLGQLQGPLNFFGTFYRTVQQAMISGERLLELFKIQPTVVDQPHVEKLPACTGHIKWDNVGFSYDKRRPALHDLSFECAPGSTTAFVGESGGGKSTVFRLMFRYYNCSSGSIRVDGRDVKDLSIDSVRQCIGVVPQDTILFNETLMYNLRYANPAATDEDIYEACRAAAIHDRIMAFPDGYNTKVGERGLRLSGGEKQRVAIARTILKNPRIIMLDEATSALDGETEQKIQSKLISGKFGAGRTLLIIAHRLSTITHADQIIVLHAGSIVEKGTHEQLLAMKGRYASMWEKHCRAERAAEQARGMTRKAKKLLCQANISRRDESSDGYSSVVSSTVLPTRLNSPTIDPAAHDDSSDSSKGGCKSSTSSKKTRTSDVTLHDDSGSDSDSDSDDEGETRPDEMADDEYSPGEEVANPVAALPAARP</sequence>
<feature type="compositionally biased region" description="Low complexity" evidence="10">
    <location>
        <begin position="250"/>
        <end position="259"/>
    </location>
</feature>
<evidence type="ECO:0000256" key="7">
    <source>
        <dbReference type="ARBA" id="ARBA00022989"/>
    </source>
</evidence>
<evidence type="ECO:0000313" key="15">
    <source>
        <dbReference type="Proteomes" id="UP001172155"/>
    </source>
</evidence>
<evidence type="ECO:0008006" key="16">
    <source>
        <dbReference type="Google" id="ProtNLM"/>
    </source>
</evidence>
<reference evidence="14" key="1">
    <citation type="submission" date="2023-06" db="EMBL/GenBank/DDBJ databases">
        <title>Genome-scale phylogeny and comparative genomics of the fungal order Sordariales.</title>
        <authorList>
            <consortium name="Lawrence Berkeley National Laboratory"/>
            <person name="Hensen N."/>
            <person name="Bonometti L."/>
            <person name="Westerberg I."/>
            <person name="Brannstrom I.O."/>
            <person name="Guillou S."/>
            <person name="Cros-Aarteil S."/>
            <person name="Calhoun S."/>
            <person name="Haridas S."/>
            <person name="Kuo A."/>
            <person name="Mondo S."/>
            <person name="Pangilinan J."/>
            <person name="Riley R."/>
            <person name="LaButti K."/>
            <person name="Andreopoulos B."/>
            <person name="Lipzen A."/>
            <person name="Chen C."/>
            <person name="Yanf M."/>
            <person name="Daum C."/>
            <person name="Ng V."/>
            <person name="Clum A."/>
            <person name="Steindorff A."/>
            <person name="Ohm R."/>
            <person name="Martin F."/>
            <person name="Silar P."/>
            <person name="Natvig D."/>
            <person name="Lalanne C."/>
            <person name="Gautier V."/>
            <person name="Ament-velasquez S.L."/>
            <person name="Kruys A."/>
            <person name="Hutchinson M.I."/>
            <person name="Powell A.J."/>
            <person name="Barry K."/>
            <person name="Miller A.N."/>
            <person name="Grigoriev I.V."/>
            <person name="Debuchy R."/>
            <person name="Gladieux P."/>
            <person name="Thoren M.H."/>
            <person name="Johannesson H."/>
        </authorList>
    </citation>
    <scope>NUCLEOTIDE SEQUENCE</scope>
    <source>
        <strain evidence="14">SMH3187-1</strain>
    </source>
</reference>
<feature type="transmembrane region" description="Helical" evidence="11">
    <location>
        <begin position="137"/>
        <end position="154"/>
    </location>
</feature>
<feature type="region of interest" description="Disordered" evidence="10">
    <location>
        <begin position="60"/>
        <end position="82"/>
    </location>
</feature>
<dbReference type="SUPFAM" id="SSF90123">
    <property type="entry name" value="ABC transporter transmembrane region"/>
    <property type="match status" value="1"/>
</dbReference>
<dbReference type="Pfam" id="PF00664">
    <property type="entry name" value="ABC_membrane"/>
    <property type="match status" value="1"/>
</dbReference>
<keyword evidence="6" id="KW-0809">Transit peptide</keyword>
<dbReference type="InterPro" id="IPR036640">
    <property type="entry name" value="ABC1_TM_sf"/>
</dbReference>
<dbReference type="FunFam" id="3.40.50.300:FF:000186">
    <property type="entry name" value="ATP-binding cassette sub-family B member 7, mitochondrial"/>
    <property type="match status" value="1"/>
</dbReference>
<dbReference type="GO" id="GO:0140359">
    <property type="term" value="F:ABC-type transporter activity"/>
    <property type="evidence" value="ECO:0007669"/>
    <property type="project" value="InterPro"/>
</dbReference>
<dbReference type="InterPro" id="IPR011527">
    <property type="entry name" value="ABC1_TM_dom"/>
</dbReference>
<keyword evidence="4" id="KW-0547">Nucleotide-binding</keyword>
<feature type="region of interest" description="Disordered" evidence="10">
    <location>
        <begin position="943"/>
        <end position="1028"/>
    </location>
</feature>
<dbReference type="PROSITE" id="PS50893">
    <property type="entry name" value="ABC_TRANSPORTER_2"/>
    <property type="match status" value="1"/>
</dbReference>
<dbReference type="Gene3D" id="1.20.1560.10">
    <property type="entry name" value="ABC transporter type 1, transmembrane domain"/>
    <property type="match status" value="1"/>
</dbReference>
<dbReference type="PROSITE" id="PS00211">
    <property type="entry name" value="ABC_TRANSPORTER_1"/>
    <property type="match status" value="1"/>
</dbReference>
<organism evidence="14 15">
    <name type="scientific">Schizothecium vesticola</name>
    <dbReference type="NCBI Taxonomy" id="314040"/>
    <lineage>
        <taxon>Eukaryota</taxon>
        <taxon>Fungi</taxon>
        <taxon>Dikarya</taxon>
        <taxon>Ascomycota</taxon>
        <taxon>Pezizomycotina</taxon>
        <taxon>Sordariomycetes</taxon>
        <taxon>Sordariomycetidae</taxon>
        <taxon>Sordariales</taxon>
        <taxon>Schizotheciaceae</taxon>
        <taxon>Schizothecium</taxon>
    </lineage>
</organism>
<evidence type="ECO:0000256" key="6">
    <source>
        <dbReference type="ARBA" id="ARBA00022946"/>
    </source>
</evidence>
<gene>
    <name evidence="14" type="ORF">B0T18DRAFT_15798</name>
</gene>
<keyword evidence="5" id="KW-0067">ATP-binding</keyword>
<dbReference type="GO" id="GO:0000041">
    <property type="term" value="P:transition metal ion transport"/>
    <property type="evidence" value="ECO:0007669"/>
    <property type="project" value="UniProtKB-ARBA"/>
</dbReference>
<feature type="transmembrane region" description="Helical" evidence="11">
    <location>
        <begin position="93"/>
        <end position="117"/>
    </location>
</feature>
<evidence type="ECO:0000259" key="13">
    <source>
        <dbReference type="PROSITE" id="PS50929"/>
    </source>
</evidence>
<feature type="transmembrane region" description="Helical" evidence="11">
    <location>
        <begin position="458"/>
        <end position="476"/>
    </location>
</feature>
<feature type="domain" description="ABC transporter" evidence="12">
    <location>
        <begin position="659"/>
        <end position="895"/>
    </location>
</feature>
<dbReference type="PROSITE" id="PS50929">
    <property type="entry name" value="ABC_TM1F"/>
    <property type="match status" value="1"/>
</dbReference>
<keyword evidence="7 11" id="KW-1133">Transmembrane helix</keyword>
<evidence type="ECO:0000313" key="14">
    <source>
        <dbReference type="EMBL" id="KAK0753465.1"/>
    </source>
</evidence>
<dbReference type="AlphaFoldDB" id="A0AA40KC29"/>
<dbReference type="PANTHER" id="PTHR24221:SF651">
    <property type="entry name" value="HEAVY METAL TOLERANCE PROTEIN"/>
    <property type="match status" value="1"/>
</dbReference>
<evidence type="ECO:0000256" key="9">
    <source>
        <dbReference type="ARBA" id="ARBA00024363"/>
    </source>
</evidence>
<feature type="region of interest" description="Disordered" evidence="10">
    <location>
        <begin position="239"/>
        <end position="289"/>
    </location>
</feature>
<dbReference type="PANTHER" id="PTHR24221">
    <property type="entry name" value="ATP-BINDING CASSETTE SUB-FAMILY B"/>
    <property type="match status" value="1"/>
</dbReference>
<dbReference type="Pfam" id="PF00005">
    <property type="entry name" value="ABC_tran"/>
    <property type="match status" value="1"/>
</dbReference>
<feature type="compositionally biased region" description="Acidic residues" evidence="10">
    <location>
        <begin position="987"/>
        <end position="998"/>
    </location>
</feature>
<evidence type="ECO:0000259" key="12">
    <source>
        <dbReference type="PROSITE" id="PS50893"/>
    </source>
</evidence>
<evidence type="ECO:0000256" key="3">
    <source>
        <dbReference type="ARBA" id="ARBA00022692"/>
    </source>
</evidence>
<feature type="transmembrane region" description="Helical" evidence="11">
    <location>
        <begin position="572"/>
        <end position="589"/>
    </location>
</feature>
<dbReference type="EMBL" id="JAUKUD010000001">
    <property type="protein sequence ID" value="KAK0753465.1"/>
    <property type="molecule type" value="Genomic_DNA"/>
</dbReference>
<feature type="compositionally biased region" description="Low complexity" evidence="10">
    <location>
        <begin position="279"/>
        <end position="289"/>
    </location>
</feature>
<feature type="compositionally biased region" description="Polar residues" evidence="10">
    <location>
        <begin position="260"/>
        <end position="278"/>
    </location>
</feature>
<evidence type="ECO:0000256" key="5">
    <source>
        <dbReference type="ARBA" id="ARBA00022840"/>
    </source>
</evidence>
<dbReference type="GO" id="GO:0005774">
    <property type="term" value="C:vacuolar membrane"/>
    <property type="evidence" value="ECO:0007669"/>
    <property type="project" value="TreeGrafter"/>
</dbReference>
<dbReference type="SUPFAM" id="SSF52540">
    <property type="entry name" value="P-loop containing nucleoside triphosphate hydrolases"/>
    <property type="match status" value="1"/>
</dbReference>
<feature type="transmembrane region" description="Helical" evidence="11">
    <location>
        <begin position="25"/>
        <end position="45"/>
    </location>
</feature>
<evidence type="ECO:0000256" key="1">
    <source>
        <dbReference type="ARBA" id="ARBA00004141"/>
    </source>
</evidence>
<name>A0AA40KC29_9PEZI</name>
<keyword evidence="2" id="KW-0813">Transport</keyword>
<dbReference type="SMART" id="SM00382">
    <property type="entry name" value="AAA"/>
    <property type="match status" value="1"/>
</dbReference>
<protein>
    <recommendedName>
        <fullName evidence="16">Heavy metal tolerance protein</fullName>
    </recommendedName>
</protein>
<feature type="domain" description="ABC transmembrane type-1" evidence="13">
    <location>
        <begin position="339"/>
        <end position="625"/>
    </location>
</feature>
<dbReference type="GO" id="GO:0016887">
    <property type="term" value="F:ATP hydrolysis activity"/>
    <property type="evidence" value="ECO:0007669"/>
    <property type="project" value="InterPro"/>
</dbReference>
<evidence type="ECO:0000256" key="2">
    <source>
        <dbReference type="ARBA" id="ARBA00022448"/>
    </source>
</evidence>
<accession>A0AA40KC29</accession>
<evidence type="ECO:0000256" key="10">
    <source>
        <dbReference type="SAM" id="MobiDB-lite"/>
    </source>
</evidence>
<evidence type="ECO:0000256" key="8">
    <source>
        <dbReference type="ARBA" id="ARBA00023136"/>
    </source>
</evidence>
<feature type="transmembrane region" description="Helical" evidence="11">
    <location>
        <begin position="382"/>
        <end position="403"/>
    </location>
</feature>
<keyword evidence="3 11" id="KW-0812">Transmembrane</keyword>
<feature type="compositionally biased region" description="Low complexity" evidence="10">
    <location>
        <begin position="961"/>
        <end position="972"/>
    </location>
</feature>
<dbReference type="Gene3D" id="3.40.50.300">
    <property type="entry name" value="P-loop containing nucleotide triphosphate hydrolases"/>
    <property type="match status" value="1"/>
</dbReference>
<proteinExistence type="inferred from homology"/>
<dbReference type="InterPro" id="IPR039421">
    <property type="entry name" value="Type_1_exporter"/>
</dbReference>
<dbReference type="InterPro" id="IPR003593">
    <property type="entry name" value="AAA+_ATPase"/>
</dbReference>